<evidence type="ECO:0000256" key="1">
    <source>
        <dbReference type="ARBA" id="ARBA00004370"/>
    </source>
</evidence>
<feature type="domain" description="Penicillin-binding protein transpeptidase" evidence="5">
    <location>
        <begin position="359"/>
        <end position="666"/>
    </location>
</feature>
<gene>
    <name evidence="8" type="ORF">H9648_03950</name>
</gene>
<evidence type="ECO:0000313" key="8">
    <source>
        <dbReference type="EMBL" id="MBD7963198.1"/>
    </source>
</evidence>
<evidence type="ECO:0000256" key="4">
    <source>
        <dbReference type="SAM" id="SignalP"/>
    </source>
</evidence>
<proteinExistence type="inferred from homology"/>
<dbReference type="InterPro" id="IPR050515">
    <property type="entry name" value="Beta-lactam/transpept"/>
</dbReference>
<dbReference type="PANTHER" id="PTHR30627">
    <property type="entry name" value="PEPTIDOGLYCAN D,D-TRANSPEPTIDASE"/>
    <property type="match status" value="1"/>
</dbReference>
<reference evidence="8 9" key="1">
    <citation type="submission" date="2020-08" db="EMBL/GenBank/DDBJ databases">
        <title>A Genomic Blueprint of the Chicken Gut Microbiome.</title>
        <authorList>
            <person name="Gilroy R."/>
            <person name="Ravi A."/>
            <person name="Getino M."/>
            <person name="Pursley I."/>
            <person name="Horton D.L."/>
            <person name="Alikhan N.-F."/>
            <person name="Baker D."/>
            <person name="Gharbi K."/>
            <person name="Hall N."/>
            <person name="Watson M."/>
            <person name="Adriaenssens E.M."/>
            <person name="Foster-Nyarko E."/>
            <person name="Jarju S."/>
            <person name="Secka A."/>
            <person name="Antonio M."/>
            <person name="Oren A."/>
            <person name="Chaudhuri R."/>
            <person name="La Ragione R.M."/>
            <person name="Hildebrand F."/>
            <person name="Pallen M.J."/>
        </authorList>
    </citation>
    <scope>NUCLEOTIDE SEQUENCE [LARGE SCALE GENOMIC DNA]</scope>
    <source>
        <strain evidence="8 9">Sa2CUA10</strain>
    </source>
</reference>
<organism evidence="8 9">
    <name type="scientific">Fictibacillus norfolkensis</name>
    <dbReference type="NCBI Taxonomy" id="2762233"/>
    <lineage>
        <taxon>Bacteria</taxon>
        <taxon>Bacillati</taxon>
        <taxon>Bacillota</taxon>
        <taxon>Bacilli</taxon>
        <taxon>Bacillales</taxon>
        <taxon>Fictibacillaceae</taxon>
        <taxon>Fictibacillus</taxon>
    </lineage>
</organism>
<evidence type="ECO:0000256" key="2">
    <source>
        <dbReference type="ARBA" id="ARBA00007171"/>
    </source>
</evidence>
<comment type="caution">
    <text evidence="8">The sequence shown here is derived from an EMBL/GenBank/DDBJ whole genome shotgun (WGS) entry which is preliminary data.</text>
</comment>
<evidence type="ECO:0000313" key="9">
    <source>
        <dbReference type="Proteomes" id="UP000603641"/>
    </source>
</evidence>
<dbReference type="RefSeq" id="WP_191752585.1">
    <property type="nucleotide sequence ID" value="NZ_JACSQM010000001.1"/>
</dbReference>
<dbReference type="Pfam" id="PF00905">
    <property type="entry name" value="Transpeptidase"/>
    <property type="match status" value="1"/>
</dbReference>
<dbReference type="InterPro" id="IPR032710">
    <property type="entry name" value="NTF2-like_dom_sf"/>
</dbReference>
<dbReference type="Proteomes" id="UP000603641">
    <property type="component" value="Unassembled WGS sequence"/>
</dbReference>
<evidence type="ECO:0000259" key="5">
    <source>
        <dbReference type="Pfam" id="PF00905"/>
    </source>
</evidence>
<keyword evidence="3" id="KW-0472">Membrane</keyword>
<dbReference type="SUPFAM" id="SSF54427">
    <property type="entry name" value="NTF2-like"/>
    <property type="match status" value="1"/>
</dbReference>
<evidence type="ECO:0000256" key="3">
    <source>
        <dbReference type="ARBA" id="ARBA00023136"/>
    </source>
</evidence>
<dbReference type="InterPro" id="IPR005311">
    <property type="entry name" value="PBP_dimer"/>
</dbReference>
<feature type="domain" description="Penicillin-binding protein dimerisation" evidence="6">
    <location>
        <begin position="155"/>
        <end position="319"/>
    </location>
</feature>
<comment type="similarity">
    <text evidence="2">Belongs to the transpeptidase family.</text>
</comment>
<evidence type="ECO:0000259" key="6">
    <source>
        <dbReference type="Pfam" id="PF03717"/>
    </source>
</evidence>
<dbReference type="InterPro" id="IPR012338">
    <property type="entry name" value="Beta-lactam/transpept-like"/>
</dbReference>
<dbReference type="SUPFAM" id="SSF56519">
    <property type="entry name" value="Penicillin binding protein dimerisation domain"/>
    <property type="match status" value="1"/>
</dbReference>
<dbReference type="Gene3D" id="3.30.1390.30">
    <property type="entry name" value="Penicillin-binding protein 2a, domain 3"/>
    <property type="match status" value="1"/>
</dbReference>
<evidence type="ECO:0000259" key="7">
    <source>
        <dbReference type="Pfam" id="PF05223"/>
    </source>
</evidence>
<dbReference type="Pfam" id="PF05223">
    <property type="entry name" value="MecA_N"/>
    <property type="match status" value="1"/>
</dbReference>
<dbReference type="Gene3D" id="3.40.710.10">
    <property type="entry name" value="DD-peptidase/beta-lactamase superfamily"/>
    <property type="match status" value="1"/>
</dbReference>
<dbReference type="Gene3D" id="3.90.1310.10">
    <property type="entry name" value="Penicillin-binding protein 2a (Domain 2)"/>
    <property type="match status" value="1"/>
</dbReference>
<feature type="domain" description="NTF2-like N-terminal transpeptidase" evidence="7">
    <location>
        <begin position="26"/>
        <end position="148"/>
    </location>
</feature>
<feature type="signal peptide" evidence="4">
    <location>
        <begin position="1"/>
        <end position="22"/>
    </location>
</feature>
<protein>
    <submittedName>
        <fullName evidence="8">Penicillin-binding transpeptidase domain-containing protein</fullName>
    </submittedName>
</protein>
<dbReference type="InterPro" id="IPR007887">
    <property type="entry name" value="MecA_N"/>
</dbReference>
<dbReference type="PANTHER" id="PTHR30627:SF25">
    <property type="entry name" value="PENICILLIN-BINDING PROTEIN 3"/>
    <property type="match status" value="1"/>
</dbReference>
<dbReference type="Pfam" id="PF03717">
    <property type="entry name" value="PBP_dimer"/>
    <property type="match status" value="1"/>
</dbReference>
<dbReference type="EMBL" id="JACSQM010000001">
    <property type="protein sequence ID" value="MBD7963198.1"/>
    <property type="molecule type" value="Genomic_DNA"/>
</dbReference>
<dbReference type="SUPFAM" id="SSF56601">
    <property type="entry name" value="beta-lactamase/transpeptidase-like"/>
    <property type="match status" value="1"/>
</dbReference>
<sequence length="671" mass="74478">MKNIYKLILLTVLCIGLLSACSEPPKPENTLEKYISYWEKQDFKNMYKLLDTKSQEAMSEKDFVERYESIYSGIEVSKLDVKMKKQKKDDKENSESVNLPYTLKMETIGGPITFTQNMKLNLEEKKDTEEWGIQWNTSHIFPDMKKGDRVSASSISPKRGQILDSEGKALAVNGVAAEIIIVPEKLPQDKAKTLEPLSKILGMTTEEIQKQLDQPWVKQDQAVPIKKISVDDPKLKDTIALEGVDYQKKSTRLYPLKEAAAHLTGYIAPVSAEDMKKLQGKGYSAQDWIGKAGLEQVYEERLRGKSGGIIKIMDSKGEEKSILAQTEVENGKDVKTTINSKVQLSIYNQIKADVGTSSAIHPKTGDVLALVNSPSYDPNQFTLGLTKALRQKWADDPKQPMLNRFKYVYAPGSTLKPLTAAIGLENGTLNPNAEMKVSGKTWQKDKEAWGNYKVTRVTDVPSVNLEKALIYSDNIYFAQAALNLGEGKFTEGLKKFGFGEEVPVSFPFTASSIGKDGMSEGQLADSGFGQGQIQMSALHVAMSYTPFLNEGNLLAPRLDMSKESTVWKESVISSDTAKMINDDLVQVVANKNGTAHNDAFMKDLPLAGKTGTAELKTSLDDKNGKELGWFVGYNTQDPSLLVSMMIEDVKKRNGSHYVTPKVKNVFKENVK</sequence>
<dbReference type="InterPro" id="IPR001460">
    <property type="entry name" value="PCN-bd_Tpept"/>
</dbReference>
<dbReference type="Gene3D" id="3.10.450.100">
    <property type="entry name" value="NTF2-like, domain 1"/>
    <property type="match status" value="1"/>
</dbReference>
<comment type="subcellular location">
    <subcellularLocation>
        <location evidence="1">Membrane</location>
    </subcellularLocation>
</comment>
<keyword evidence="9" id="KW-1185">Reference proteome</keyword>
<feature type="chain" id="PRO_5045243337" evidence="4">
    <location>
        <begin position="23"/>
        <end position="671"/>
    </location>
</feature>
<dbReference type="InterPro" id="IPR036138">
    <property type="entry name" value="PBP_dimer_sf"/>
</dbReference>
<name>A0ABR8SI70_9BACL</name>
<keyword evidence="4" id="KW-0732">Signal</keyword>
<dbReference type="PROSITE" id="PS51257">
    <property type="entry name" value="PROKAR_LIPOPROTEIN"/>
    <property type="match status" value="1"/>
</dbReference>
<accession>A0ABR8SI70</accession>